<evidence type="ECO:0000256" key="3">
    <source>
        <dbReference type="ARBA" id="ARBA00022692"/>
    </source>
</evidence>
<evidence type="ECO:0000259" key="7">
    <source>
        <dbReference type="Pfam" id="PF07970"/>
    </source>
</evidence>
<name>A0ABQ8HD26_9ROSI</name>
<comment type="subcellular location">
    <subcellularLocation>
        <location evidence="1">Membrane</location>
        <topology evidence="1">Multi-pass membrane protein</topology>
    </subcellularLocation>
</comment>
<feature type="domain" description="Endoplasmic reticulum vesicle transporter N-terminal" evidence="8">
    <location>
        <begin position="7"/>
        <end position="96"/>
    </location>
</feature>
<feature type="domain" description="Endoplasmic reticulum vesicle transporter C-terminal" evidence="7">
    <location>
        <begin position="138"/>
        <end position="349"/>
    </location>
</feature>
<dbReference type="PANTHER" id="PTHR10984:SF25">
    <property type="entry name" value="ENDOPLASMIC RETICULUM-GOLGI INTERMEDIATE COMPARTMENT PROTEIN 3"/>
    <property type="match status" value="1"/>
</dbReference>
<organism evidence="9 10">
    <name type="scientific">Xanthoceras sorbifolium</name>
    <dbReference type="NCBI Taxonomy" id="99658"/>
    <lineage>
        <taxon>Eukaryota</taxon>
        <taxon>Viridiplantae</taxon>
        <taxon>Streptophyta</taxon>
        <taxon>Embryophyta</taxon>
        <taxon>Tracheophyta</taxon>
        <taxon>Spermatophyta</taxon>
        <taxon>Magnoliopsida</taxon>
        <taxon>eudicotyledons</taxon>
        <taxon>Gunneridae</taxon>
        <taxon>Pentapetalae</taxon>
        <taxon>rosids</taxon>
        <taxon>malvids</taxon>
        <taxon>Sapindales</taxon>
        <taxon>Sapindaceae</taxon>
        <taxon>Xanthoceroideae</taxon>
        <taxon>Xanthoceras</taxon>
    </lineage>
</organism>
<comment type="caution">
    <text evidence="9">The sequence shown here is derived from an EMBL/GenBank/DDBJ whole genome shotgun (WGS) entry which is preliminary data.</text>
</comment>
<evidence type="ECO:0000256" key="4">
    <source>
        <dbReference type="ARBA" id="ARBA00022989"/>
    </source>
</evidence>
<evidence type="ECO:0000313" key="10">
    <source>
        <dbReference type="Proteomes" id="UP000827721"/>
    </source>
</evidence>
<dbReference type="Pfam" id="PF13850">
    <property type="entry name" value="ERGIC_N"/>
    <property type="match status" value="1"/>
</dbReference>
<gene>
    <name evidence="9" type="ORF">JRO89_XS12G0189300</name>
</gene>
<dbReference type="PANTHER" id="PTHR10984">
    <property type="entry name" value="ENDOPLASMIC RETICULUM-GOLGI INTERMEDIATE COMPARTMENT PROTEIN"/>
    <property type="match status" value="1"/>
</dbReference>
<keyword evidence="4 6" id="KW-1133">Transmembrane helix</keyword>
<keyword evidence="10" id="KW-1185">Reference proteome</keyword>
<evidence type="ECO:0000256" key="1">
    <source>
        <dbReference type="ARBA" id="ARBA00004141"/>
    </source>
</evidence>
<evidence type="ECO:0000256" key="5">
    <source>
        <dbReference type="ARBA" id="ARBA00023136"/>
    </source>
</evidence>
<sequence>MGVKQAIRSLDAFPRAEEHLLQKTQSGALVSIVGLVIMATLFLHELRYYVTTYTVHQMSVDLKRGETLPIHINMTFPSLPCDVLSVDAIDMSGKHEVDLDTNIWKLRLNTYGHIIGTEYLSDLVEKEHAHKHDDNKEHHEDSHEKFSALGFDQAAEDMIKKVKQALANGEGCRVYGVLDVQRVAGNFHISVHGLNIYVAQMNMVLKSCYGDVYITLQKFKIFGSAIHVNVSHVIHDLSFGPKYPGLHNPLDGTVRMLHDTSGTFKYYIKIVPTEYRYRSKEVLPTNQFSVTEYFSPMNEFDRTWPAVYFLYDLSPITVTIKEERRSFLHFITRLCAVLGGTFALTGMLDRWMYRFLEALTKPNSRSVMR</sequence>
<dbReference type="InterPro" id="IPR045888">
    <property type="entry name" value="Erv"/>
</dbReference>
<feature type="transmembrane region" description="Helical" evidence="6">
    <location>
        <begin position="26"/>
        <end position="43"/>
    </location>
</feature>
<keyword evidence="3 6" id="KW-0812">Transmembrane</keyword>
<evidence type="ECO:0000256" key="2">
    <source>
        <dbReference type="ARBA" id="ARBA00005648"/>
    </source>
</evidence>
<keyword evidence="5 6" id="KW-0472">Membrane</keyword>
<comment type="similarity">
    <text evidence="2">Belongs to the ERGIC family.</text>
</comment>
<accession>A0ABQ8HD26</accession>
<dbReference type="Proteomes" id="UP000827721">
    <property type="component" value="Unassembled WGS sequence"/>
</dbReference>
<dbReference type="InterPro" id="IPR039542">
    <property type="entry name" value="Erv_N"/>
</dbReference>
<evidence type="ECO:0008006" key="11">
    <source>
        <dbReference type="Google" id="ProtNLM"/>
    </source>
</evidence>
<dbReference type="InterPro" id="IPR012936">
    <property type="entry name" value="Erv_C"/>
</dbReference>
<evidence type="ECO:0000259" key="8">
    <source>
        <dbReference type="Pfam" id="PF13850"/>
    </source>
</evidence>
<evidence type="ECO:0000313" key="9">
    <source>
        <dbReference type="EMBL" id="KAH7554395.1"/>
    </source>
</evidence>
<feature type="transmembrane region" description="Helical" evidence="6">
    <location>
        <begin position="330"/>
        <end position="348"/>
    </location>
</feature>
<reference evidence="9 10" key="1">
    <citation type="submission" date="2021-02" db="EMBL/GenBank/DDBJ databases">
        <title>Plant Genome Project.</title>
        <authorList>
            <person name="Zhang R.-G."/>
        </authorList>
    </citation>
    <scope>NUCLEOTIDE SEQUENCE [LARGE SCALE GENOMIC DNA]</scope>
    <source>
        <tissue evidence="9">Leaves</tissue>
    </source>
</reference>
<protein>
    <recommendedName>
        <fullName evidence="11">Endoplasmic reticulum-Golgi intermediate compartment protein 3-like</fullName>
    </recommendedName>
</protein>
<dbReference type="EMBL" id="JAFEMO010000012">
    <property type="protein sequence ID" value="KAH7554395.1"/>
    <property type="molecule type" value="Genomic_DNA"/>
</dbReference>
<evidence type="ECO:0000256" key="6">
    <source>
        <dbReference type="SAM" id="Phobius"/>
    </source>
</evidence>
<dbReference type="Pfam" id="PF07970">
    <property type="entry name" value="COPIIcoated_ERV"/>
    <property type="match status" value="1"/>
</dbReference>
<proteinExistence type="inferred from homology"/>